<dbReference type="Pfam" id="PF14330">
    <property type="entry name" value="DUF4387"/>
    <property type="match status" value="1"/>
</dbReference>
<dbReference type="InterPro" id="IPR025496">
    <property type="entry name" value="DUF4387"/>
</dbReference>
<evidence type="ECO:0000259" key="1">
    <source>
        <dbReference type="Pfam" id="PF14330"/>
    </source>
</evidence>
<name>A0ABS5EGJ4_9PROT</name>
<evidence type="ECO:0000313" key="3">
    <source>
        <dbReference type="Proteomes" id="UP000698752"/>
    </source>
</evidence>
<feature type="domain" description="DUF4387" evidence="1">
    <location>
        <begin position="11"/>
        <end position="106"/>
    </location>
</feature>
<reference evidence="3" key="1">
    <citation type="journal article" date="2021" name="Syst. Appl. Microbiol.">
        <title>Roseomonas hellenica sp. nov., isolated from roots of wild-growing Alkanna tinctoria.</title>
        <authorList>
            <person name="Rat A."/>
            <person name="Naranjo H.D."/>
            <person name="Lebbe L."/>
            <person name="Cnockaert M."/>
            <person name="Krigas N."/>
            <person name="Grigoriadou K."/>
            <person name="Maloupa E."/>
            <person name="Willems A."/>
        </authorList>
    </citation>
    <scope>NUCLEOTIDE SEQUENCE [LARGE SCALE GENOMIC DNA]</scope>
    <source>
        <strain evidence="3">LMG 31159</strain>
    </source>
</reference>
<dbReference type="EMBL" id="JAAEDI010000010">
    <property type="protein sequence ID" value="MBR0650146.1"/>
    <property type="molecule type" value="Genomic_DNA"/>
</dbReference>
<evidence type="ECO:0000313" key="2">
    <source>
        <dbReference type="EMBL" id="MBR0650146.1"/>
    </source>
</evidence>
<gene>
    <name evidence="2" type="ORF">GXW78_10770</name>
</gene>
<sequence length="108" mass="11156">MTGDGSAPRRLVDIASVVRSKNAGPLHVTLDLMFPDAESFGLAAQSPALSATALAELYGVDPDTVEVIPFAAAHAIKVVLDRPVIAGSPGDVDVYGAQQHRPLLGVVL</sequence>
<keyword evidence="3" id="KW-1185">Reference proteome</keyword>
<organism evidence="2 3">
    <name type="scientific">Neoroseomonas terrae</name>
    <dbReference type="NCBI Taxonomy" id="424799"/>
    <lineage>
        <taxon>Bacteria</taxon>
        <taxon>Pseudomonadati</taxon>
        <taxon>Pseudomonadota</taxon>
        <taxon>Alphaproteobacteria</taxon>
        <taxon>Acetobacterales</taxon>
        <taxon>Acetobacteraceae</taxon>
        <taxon>Neoroseomonas</taxon>
    </lineage>
</organism>
<dbReference type="RefSeq" id="WP_211868645.1">
    <property type="nucleotide sequence ID" value="NZ_JAAEDI010000010.1"/>
</dbReference>
<proteinExistence type="predicted"/>
<comment type="caution">
    <text evidence="2">The sequence shown here is derived from an EMBL/GenBank/DDBJ whole genome shotgun (WGS) entry which is preliminary data.</text>
</comment>
<accession>A0ABS5EGJ4</accession>
<protein>
    <submittedName>
        <fullName evidence="2">DUF4387 domain-containing protein</fullName>
    </submittedName>
</protein>
<dbReference type="Proteomes" id="UP000698752">
    <property type="component" value="Unassembled WGS sequence"/>
</dbReference>